<evidence type="ECO:0000313" key="3">
    <source>
        <dbReference type="Proteomes" id="UP000324222"/>
    </source>
</evidence>
<gene>
    <name evidence="2" type="ORF">E2C01_036854</name>
</gene>
<name>A0A5B7FFH1_PORTR</name>
<sequence>MIEVQGRIDDDREETCGAVKYRVTSVEDDTRLASPRRPPHSAKVVSAPSGRFETAADNMAAGQRREMPDARQFRPFLLGDSATL</sequence>
<keyword evidence="3" id="KW-1185">Reference proteome</keyword>
<dbReference type="Proteomes" id="UP000324222">
    <property type="component" value="Unassembled WGS sequence"/>
</dbReference>
<feature type="region of interest" description="Disordered" evidence="1">
    <location>
        <begin position="29"/>
        <end position="84"/>
    </location>
</feature>
<comment type="caution">
    <text evidence="2">The sequence shown here is derived from an EMBL/GenBank/DDBJ whole genome shotgun (WGS) entry which is preliminary data.</text>
</comment>
<protein>
    <submittedName>
        <fullName evidence="2">Uncharacterized protein</fullName>
    </submittedName>
</protein>
<reference evidence="2 3" key="1">
    <citation type="submission" date="2019-05" db="EMBL/GenBank/DDBJ databases">
        <title>Another draft genome of Portunus trituberculatus and its Hox gene families provides insights of decapod evolution.</title>
        <authorList>
            <person name="Jeong J.-H."/>
            <person name="Song I."/>
            <person name="Kim S."/>
            <person name="Choi T."/>
            <person name="Kim D."/>
            <person name="Ryu S."/>
            <person name="Kim W."/>
        </authorList>
    </citation>
    <scope>NUCLEOTIDE SEQUENCE [LARGE SCALE GENOMIC DNA]</scope>
    <source>
        <tissue evidence="2">Muscle</tissue>
    </source>
</reference>
<evidence type="ECO:0000256" key="1">
    <source>
        <dbReference type="SAM" id="MobiDB-lite"/>
    </source>
</evidence>
<dbReference type="AlphaFoldDB" id="A0A5B7FFH1"/>
<accession>A0A5B7FFH1</accession>
<organism evidence="2 3">
    <name type="scientific">Portunus trituberculatus</name>
    <name type="common">Swimming crab</name>
    <name type="synonym">Neptunus trituberculatus</name>
    <dbReference type="NCBI Taxonomy" id="210409"/>
    <lineage>
        <taxon>Eukaryota</taxon>
        <taxon>Metazoa</taxon>
        <taxon>Ecdysozoa</taxon>
        <taxon>Arthropoda</taxon>
        <taxon>Crustacea</taxon>
        <taxon>Multicrustacea</taxon>
        <taxon>Malacostraca</taxon>
        <taxon>Eumalacostraca</taxon>
        <taxon>Eucarida</taxon>
        <taxon>Decapoda</taxon>
        <taxon>Pleocyemata</taxon>
        <taxon>Brachyura</taxon>
        <taxon>Eubrachyura</taxon>
        <taxon>Portunoidea</taxon>
        <taxon>Portunidae</taxon>
        <taxon>Portuninae</taxon>
        <taxon>Portunus</taxon>
    </lineage>
</organism>
<feature type="compositionally biased region" description="Basic and acidic residues" evidence="1">
    <location>
        <begin position="63"/>
        <end position="72"/>
    </location>
</feature>
<proteinExistence type="predicted"/>
<dbReference type="EMBL" id="VSRR010005730">
    <property type="protein sequence ID" value="MPC43214.1"/>
    <property type="molecule type" value="Genomic_DNA"/>
</dbReference>
<evidence type="ECO:0000313" key="2">
    <source>
        <dbReference type="EMBL" id="MPC43214.1"/>
    </source>
</evidence>